<feature type="compositionally biased region" description="Basic and acidic residues" evidence="1">
    <location>
        <begin position="33"/>
        <end position="44"/>
    </location>
</feature>
<name>A0A6C0L572_PSEAI</name>
<sequence>MSVLCADSTSHEKRHLNFEDALFSLGALPTAHTTREQRKRETHSLIHSAPSAGEELAGVEKLVNAWRDRSLESAIGNGDWKKHMPR</sequence>
<evidence type="ECO:0000256" key="1">
    <source>
        <dbReference type="SAM" id="MobiDB-lite"/>
    </source>
</evidence>
<accession>A0A6C0L572</accession>
<proteinExistence type="predicted"/>
<keyword evidence="2" id="KW-0614">Plasmid</keyword>
<feature type="region of interest" description="Disordered" evidence="1">
    <location>
        <begin position="32"/>
        <end position="53"/>
    </location>
</feature>
<reference evidence="2" key="1">
    <citation type="submission" date="2019-10" db="EMBL/GenBank/DDBJ databases">
        <title>Extensively Drug-Resistant Pseudomonas aeruginosa ST664 clone carrying KPC-2-encoding megaplasmid in a burn clinic.</title>
        <authorList>
            <person name="Li Z."/>
            <person name="Cai Z."/>
            <person name="Cai Z."/>
            <person name="Zhang Y."/>
            <person name="Fu T."/>
            <person name="Jin Y."/>
            <person name="Cheng Z."/>
            <person name="Jin S."/>
            <person name="Wu W."/>
            <person name="Yang L."/>
            <person name="Bai F."/>
        </authorList>
    </citation>
    <scope>NUCLEOTIDE SEQUENCE</scope>
    <source>
        <strain evidence="2">NK546</strain>
        <plasmid evidence="2">pNK546b</plasmid>
    </source>
</reference>
<evidence type="ECO:0000313" key="2">
    <source>
        <dbReference type="EMBL" id="QHU24386.1"/>
    </source>
</evidence>
<dbReference type="EMBL" id="MN583270">
    <property type="protein sequence ID" value="QHU24386.1"/>
    <property type="molecule type" value="Genomic_DNA"/>
</dbReference>
<geneLocation type="plasmid" evidence="2">
    <name>pNK546b</name>
</geneLocation>
<organism evidence="2">
    <name type="scientific">Pseudomonas aeruginosa</name>
    <dbReference type="NCBI Taxonomy" id="287"/>
    <lineage>
        <taxon>Bacteria</taxon>
        <taxon>Pseudomonadati</taxon>
        <taxon>Pseudomonadota</taxon>
        <taxon>Gammaproteobacteria</taxon>
        <taxon>Pseudomonadales</taxon>
        <taxon>Pseudomonadaceae</taxon>
        <taxon>Pseudomonas</taxon>
    </lineage>
</organism>
<dbReference type="RefSeq" id="WP_185869950.1">
    <property type="nucleotide sequence ID" value="NZ_MN583270.1"/>
</dbReference>
<protein>
    <submittedName>
        <fullName evidence="2">Uncharacterized protein</fullName>
    </submittedName>
</protein>
<dbReference type="AlphaFoldDB" id="A0A6C0L572"/>